<dbReference type="KEGG" id="vg:5600580"/>
<sequence length="183" mass="19587">MGRIRGWQIKPGDLALEHLNQEARAYLDGLAASLQALSQQAGGLVEEVTSLQNELERLNAELEEVAQDLLGIQQRVETLAQEVARLSDRVLALERRPGSQAALSLVELSGTTEVSEPTLVMVLEARLQSAGALKVYADDELIAEYNDVAGTYRFNPVGEGLATATIRVEGPGTALVSLVPLGV</sequence>
<reference evidence="2 3" key="1">
    <citation type="journal article" date="2008" name="J. Mol. Biol.">
        <title>Genome comparison and proteomic characterization of Thermus thermophilus bacteriophages P23-45 and P74-26: siphoviruses with triplex-forming sequences and the longest known tails.</title>
        <authorList>
            <person name="Minakhin L."/>
            <person name="Goel M."/>
            <person name="Berdygulova Z."/>
            <person name="Ramanculov E."/>
            <person name="Florens L."/>
            <person name="Glazko G."/>
            <person name="Karamychev V.N."/>
            <person name="Slesarev A.I."/>
            <person name="Kozyavkin S.A."/>
            <person name="Khromov I."/>
            <person name="Ackermann H.W."/>
            <person name="Washburn M."/>
            <person name="Mushegian A."/>
            <person name="Severinov K."/>
        </authorList>
    </citation>
    <scope>NUCLEOTIDE SEQUENCE</scope>
</reference>
<organism evidence="2 3">
    <name type="scientific">Thermus phage P74-26</name>
    <dbReference type="NCBI Taxonomy" id="2914007"/>
    <lineage>
        <taxon>Viruses</taxon>
        <taxon>Duplodnaviria</taxon>
        <taxon>Heunggongvirae</taxon>
        <taxon>Uroviricota</taxon>
        <taxon>Caudoviricetes</taxon>
        <taxon>Oshimavirus</taxon>
        <taxon>Thermus virus P74-26</taxon>
    </lineage>
</organism>
<dbReference type="Gene3D" id="1.10.287.1490">
    <property type="match status" value="1"/>
</dbReference>
<evidence type="ECO:0000313" key="3">
    <source>
        <dbReference type="Proteomes" id="UP000001133"/>
    </source>
</evidence>
<accession>A7XXU6</accession>
<evidence type="ECO:0000313" key="2">
    <source>
        <dbReference type="EMBL" id="ABU97063.1"/>
    </source>
</evidence>
<dbReference type="Proteomes" id="UP000001133">
    <property type="component" value="Segment"/>
</dbReference>
<name>A7XXU6_BP742</name>
<keyword evidence="3" id="KW-1185">Reference proteome</keyword>
<dbReference type="EMBL" id="EU100884">
    <property type="protein sequence ID" value="ABU97063.1"/>
    <property type="molecule type" value="Genomic_DNA"/>
</dbReference>
<evidence type="ECO:0000256" key="1">
    <source>
        <dbReference type="SAM" id="Coils"/>
    </source>
</evidence>
<feature type="coiled-coil region" evidence="1">
    <location>
        <begin position="34"/>
        <end position="96"/>
    </location>
</feature>
<proteinExistence type="predicted"/>
<keyword evidence="1" id="KW-0175">Coiled coil</keyword>
<gene>
    <name evidence="2" type="ORF">P74p113</name>
</gene>
<protein>
    <submittedName>
        <fullName evidence="2">Uncharacterized protein</fullName>
    </submittedName>
</protein>
<dbReference type="RefSeq" id="YP_001468083.1">
    <property type="nucleotide sequence ID" value="NC_009804.1"/>
</dbReference>
<dbReference type="GeneID" id="5600580"/>